<dbReference type="Proteomes" id="UP001595833">
    <property type="component" value="Unassembled WGS sequence"/>
</dbReference>
<reference evidence="3" key="1">
    <citation type="journal article" date="2019" name="Int. J. Syst. Evol. Microbiol.">
        <title>The Global Catalogue of Microorganisms (GCM) 10K type strain sequencing project: providing services to taxonomists for standard genome sequencing and annotation.</title>
        <authorList>
            <consortium name="The Broad Institute Genomics Platform"/>
            <consortium name="The Broad Institute Genome Sequencing Center for Infectious Disease"/>
            <person name="Wu L."/>
            <person name="Ma J."/>
        </authorList>
    </citation>
    <scope>NUCLEOTIDE SEQUENCE [LARGE SCALE GENOMIC DNA]</scope>
    <source>
        <strain evidence="3">KCTC 12848</strain>
    </source>
</reference>
<accession>A0ABV9Y6N8</accession>
<protein>
    <recommendedName>
        <fullName evidence="4">AAA domain-containing protein</fullName>
    </recommendedName>
</protein>
<evidence type="ECO:0008006" key="4">
    <source>
        <dbReference type="Google" id="ProtNLM"/>
    </source>
</evidence>
<proteinExistence type="predicted"/>
<name>A0ABV9Y6N8_9PSEU</name>
<keyword evidence="3" id="KW-1185">Reference proteome</keyword>
<dbReference type="EMBL" id="JBHSJB010000027">
    <property type="protein sequence ID" value="MFC5057235.1"/>
    <property type="molecule type" value="Genomic_DNA"/>
</dbReference>
<evidence type="ECO:0000313" key="2">
    <source>
        <dbReference type="EMBL" id="MFC5057235.1"/>
    </source>
</evidence>
<feature type="compositionally biased region" description="Polar residues" evidence="1">
    <location>
        <begin position="608"/>
        <end position="618"/>
    </location>
</feature>
<organism evidence="2 3">
    <name type="scientific">Saccharothrix xinjiangensis</name>
    <dbReference type="NCBI Taxonomy" id="204798"/>
    <lineage>
        <taxon>Bacteria</taxon>
        <taxon>Bacillati</taxon>
        <taxon>Actinomycetota</taxon>
        <taxon>Actinomycetes</taxon>
        <taxon>Pseudonocardiales</taxon>
        <taxon>Pseudonocardiaceae</taxon>
        <taxon>Saccharothrix</taxon>
    </lineage>
</organism>
<feature type="region of interest" description="Disordered" evidence="1">
    <location>
        <begin position="573"/>
        <end position="618"/>
    </location>
</feature>
<evidence type="ECO:0000256" key="1">
    <source>
        <dbReference type="SAM" id="MobiDB-lite"/>
    </source>
</evidence>
<evidence type="ECO:0000313" key="3">
    <source>
        <dbReference type="Proteomes" id="UP001595833"/>
    </source>
</evidence>
<gene>
    <name evidence="2" type="ORF">ACFPFM_26255</name>
</gene>
<dbReference type="RefSeq" id="WP_344037232.1">
    <property type="nucleotide sequence ID" value="NZ_BAAAKE010000006.1"/>
</dbReference>
<sequence>MPDPAVPPHVTNTVAGSVSGLVVQAGAVRGGVHLHLAPERRTGGPLGRPITEVSPSDLEVHHAATPGADALTGYVVRAHDHRLTDLVAAALGPASESGLAVLVSESTAGKTRALFEALRRRVHLDPDTVTSLLEAGWRVWPGIAPAPARRFLAELGSVGPKTVIWLDEAQRYLVDPDHEVASAIASALRERLADPGHAPVLVLGTLWPRYLNLIAGRPRPGRPDRFADARLLLAGRTWPVPGAFTGADLEAARRSRDVHVRRAVEFEDAAAGGAGRATRIELTQVIAGVPALVNLRNTASATERAVLRAAMDARRLGHGEWLPVELLHHAAPAYLTDAEQRRSLSRPDWFAEALDALTTELAGSARALERPPVFAGRPPPPAVRLHDHLDQFGRRTRAYVVPPQRFWDAVLDHAADPDDRYRLGVSAHRRHRSRIAHGLWRRAAAAGVAGARDELSYYAGETEDGREPFTRGSWSVMEEILSSGGVRIFTPACWAQRTSTCDLVGCPDEADGHLGRAAGVGGGVEGLFADLGFHRHEDPTTPGAGADLARRVLLGEPDVLRLASRFGLEADGSVAEPWDDGLDPELRHRPFPDPPDSGPGNDDYAAGTVSTWDTPADR</sequence>
<comment type="caution">
    <text evidence="2">The sequence shown here is derived from an EMBL/GenBank/DDBJ whole genome shotgun (WGS) entry which is preliminary data.</text>
</comment>